<dbReference type="Pfam" id="PF05577">
    <property type="entry name" value="Peptidase_S28"/>
    <property type="match status" value="1"/>
</dbReference>
<dbReference type="Gene3D" id="3.40.50.1820">
    <property type="entry name" value="alpha/beta hydrolase"/>
    <property type="match status" value="1"/>
</dbReference>
<dbReference type="GO" id="GO:0008239">
    <property type="term" value="F:dipeptidyl-peptidase activity"/>
    <property type="evidence" value="ECO:0007669"/>
    <property type="project" value="TreeGrafter"/>
</dbReference>
<keyword evidence="3" id="KW-0732">Signal</keyword>
<dbReference type="GO" id="GO:0006508">
    <property type="term" value="P:proteolysis"/>
    <property type="evidence" value="ECO:0007669"/>
    <property type="project" value="UniProtKB-KW"/>
</dbReference>
<dbReference type="VEuPathDB" id="VectorBase:HLOH_056918"/>
<accession>A0A9J6GST4</accession>
<dbReference type="GO" id="GO:0070008">
    <property type="term" value="F:serine-type exopeptidase activity"/>
    <property type="evidence" value="ECO:0007669"/>
    <property type="project" value="InterPro"/>
</dbReference>
<reference evidence="6 7" key="1">
    <citation type="journal article" date="2020" name="Cell">
        <title>Large-Scale Comparative Analyses of Tick Genomes Elucidate Their Genetic Diversity and Vector Capacities.</title>
        <authorList>
            <consortium name="Tick Genome and Microbiome Consortium (TIGMIC)"/>
            <person name="Jia N."/>
            <person name="Wang J."/>
            <person name="Shi W."/>
            <person name="Du L."/>
            <person name="Sun Y."/>
            <person name="Zhan W."/>
            <person name="Jiang J.F."/>
            <person name="Wang Q."/>
            <person name="Zhang B."/>
            <person name="Ji P."/>
            <person name="Bell-Sakyi L."/>
            <person name="Cui X.M."/>
            <person name="Yuan T.T."/>
            <person name="Jiang B.G."/>
            <person name="Yang W.F."/>
            <person name="Lam T.T."/>
            <person name="Chang Q.C."/>
            <person name="Ding S.J."/>
            <person name="Wang X.J."/>
            <person name="Zhu J.G."/>
            <person name="Ruan X.D."/>
            <person name="Zhao L."/>
            <person name="Wei J.T."/>
            <person name="Ye R.Z."/>
            <person name="Que T.C."/>
            <person name="Du C.H."/>
            <person name="Zhou Y.H."/>
            <person name="Cheng J.X."/>
            <person name="Dai P.F."/>
            <person name="Guo W.B."/>
            <person name="Han X.H."/>
            <person name="Huang E.J."/>
            <person name="Li L.F."/>
            <person name="Wei W."/>
            <person name="Gao Y.C."/>
            <person name="Liu J.Z."/>
            <person name="Shao H.Z."/>
            <person name="Wang X."/>
            <person name="Wang C.C."/>
            <person name="Yang T.C."/>
            <person name="Huo Q.B."/>
            <person name="Li W."/>
            <person name="Chen H.Y."/>
            <person name="Chen S.E."/>
            <person name="Zhou L.G."/>
            <person name="Ni X.B."/>
            <person name="Tian J.H."/>
            <person name="Sheng Y."/>
            <person name="Liu T."/>
            <person name="Pan Y.S."/>
            <person name="Xia L.Y."/>
            <person name="Li J."/>
            <person name="Zhao F."/>
            <person name="Cao W.C."/>
        </authorList>
    </citation>
    <scope>NUCLEOTIDE SEQUENCE [LARGE SCALE GENOMIC DNA]</scope>
    <source>
        <strain evidence="6">HaeL-2018</strain>
    </source>
</reference>
<gene>
    <name evidence="6" type="ORF">HPB48_000924</name>
</gene>
<keyword evidence="5" id="KW-0325">Glycoprotein</keyword>
<evidence type="ECO:0000256" key="5">
    <source>
        <dbReference type="ARBA" id="ARBA00023180"/>
    </source>
</evidence>
<comment type="similarity">
    <text evidence="1">Belongs to the peptidase S28 family.</text>
</comment>
<dbReference type="InterPro" id="IPR008758">
    <property type="entry name" value="Peptidase_S28"/>
</dbReference>
<dbReference type="OrthoDB" id="1735038at2759"/>
<keyword evidence="2" id="KW-0645">Protease</keyword>
<keyword evidence="7" id="KW-1185">Reference proteome</keyword>
<dbReference type="Proteomes" id="UP000821853">
    <property type="component" value="Unassembled WGS sequence"/>
</dbReference>
<evidence type="ECO:0000313" key="7">
    <source>
        <dbReference type="Proteomes" id="UP000821853"/>
    </source>
</evidence>
<name>A0A9J6GST4_HAELO</name>
<evidence type="ECO:0000256" key="2">
    <source>
        <dbReference type="ARBA" id="ARBA00022670"/>
    </source>
</evidence>
<evidence type="ECO:0000256" key="3">
    <source>
        <dbReference type="ARBA" id="ARBA00022729"/>
    </source>
</evidence>
<dbReference type="AlphaFoldDB" id="A0A9J6GST4"/>
<proteinExistence type="inferred from homology"/>
<protein>
    <submittedName>
        <fullName evidence="6">Uncharacterized protein</fullName>
    </submittedName>
</protein>
<keyword evidence="4" id="KW-0378">Hydrolase</keyword>
<dbReference type="PANTHER" id="PTHR11010:SF38">
    <property type="entry name" value="LYSOSOMAL PRO-X CARBOXYPEPTIDASE"/>
    <property type="match status" value="1"/>
</dbReference>
<evidence type="ECO:0000256" key="1">
    <source>
        <dbReference type="ARBA" id="ARBA00011079"/>
    </source>
</evidence>
<dbReference type="SUPFAM" id="SSF53474">
    <property type="entry name" value="alpha/beta-Hydrolases"/>
    <property type="match status" value="1"/>
</dbReference>
<sequence>MFTNLDDFSFQNPENMAYLTTEQALADYATLLMWLKRTLKGARDSKIAAFGGGFAGMLATWLRIKYPYLITA</sequence>
<dbReference type="InterPro" id="IPR029058">
    <property type="entry name" value="AB_hydrolase_fold"/>
</dbReference>
<organism evidence="6 7">
    <name type="scientific">Haemaphysalis longicornis</name>
    <name type="common">Bush tick</name>
    <dbReference type="NCBI Taxonomy" id="44386"/>
    <lineage>
        <taxon>Eukaryota</taxon>
        <taxon>Metazoa</taxon>
        <taxon>Ecdysozoa</taxon>
        <taxon>Arthropoda</taxon>
        <taxon>Chelicerata</taxon>
        <taxon>Arachnida</taxon>
        <taxon>Acari</taxon>
        <taxon>Parasitiformes</taxon>
        <taxon>Ixodida</taxon>
        <taxon>Ixodoidea</taxon>
        <taxon>Ixodidae</taxon>
        <taxon>Haemaphysalinae</taxon>
        <taxon>Haemaphysalis</taxon>
    </lineage>
</organism>
<dbReference type="PANTHER" id="PTHR11010">
    <property type="entry name" value="PROTEASE S28 PRO-X CARBOXYPEPTIDASE-RELATED"/>
    <property type="match status" value="1"/>
</dbReference>
<evidence type="ECO:0000256" key="4">
    <source>
        <dbReference type="ARBA" id="ARBA00022801"/>
    </source>
</evidence>
<comment type="caution">
    <text evidence="6">The sequence shown here is derived from an EMBL/GenBank/DDBJ whole genome shotgun (WGS) entry which is preliminary data.</text>
</comment>
<dbReference type="EMBL" id="JABSTR010000008">
    <property type="protein sequence ID" value="KAH9378514.1"/>
    <property type="molecule type" value="Genomic_DNA"/>
</dbReference>
<evidence type="ECO:0000313" key="6">
    <source>
        <dbReference type="EMBL" id="KAH9378514.1"/>
    </source>
</evidence>